<feature type="region of interest" description="Disordered" evidence="1">
    <location>
        <begin position="266"/>
        <end position="288"/>
    </location>
</feature>
<dbReference type="Pfam" id="PF04783">
    <property type="entry name" value="DUF630"/>
    <property type="match status" value="1"/>
</dbReference>
<gene>
    <name evidence="4" type="primary">hutH_6</name>
    <name evidence="4" type="ORF">g.37910</name>
</gene>
<sequence>MGVTSSRIEDDKALLLCRERKHCVRQALDGRCALAAAHVSYIQSLKNTGMAIRKYVEPEVTVESSLCTSTSATPEALALTEKSASQFSNSSPSLSQHVEGVESVSPLPSPYSGRFQVNYMKSNGNFLKTVEERPPLSVTATLHTSSDVSPKAVSHSDEASTFEDASLSSGTPQWDFFGLSLFHPIDNQLSFHDGRALNYGVDDIRRLREEEGIPELEEEEEKTSLHGTPERVESEDEFDETSSEPLVRIFKNRNQEVDSCLANRSSISHEETMPMESEQTNEDKTTFQDGTCETVGAPDLTPVLAAPSMVMPLINGKTEAEKEHASETNVAAKDLFSSVREIESLFLKAFESGMEVPRMLEANKVKFRPLFSEGKASRSKGSTLLTTIFVCCKEEVHTAQEQATDERKYLTWHTSVSSRSSSSRNPIGAALKDDIEGTSSTHFSSICMNSGSHASTLDRLYAWERKLYDEVRISGIICRDYDMKCKLLRHQESKGENPYRIDKTRAAVKDLHSRIRVAIQRIDSISKIIEALRDKELQPQLEELIGGLSRMWGVMLECHKLQFDIISVACNNGNSKVLMQSDYRRQAAILLEYELNGLNSSLNKWMAAHKSYLRAIYGWLVKCVFPVKQSQKPRKRNTEFSPWGVGIAPPIFVTCRHWLDVLEQLPLKDITDAIKRLAVATTNSLPHQDKNNRNSRILFSSLKIGRSELSDDDQMHEDQVDRTLCLDTWQKDLKSFLGQFKTFADASVEMYGNLGQAIEDARNKYEKFAVRPQMPSTA</sequence>
<feature type="compositionally biased region" description="Acidic residues" evidence="1">
    <location>
        <begin position="233"/>
        <end position="242"/>
    </location>
</feature>
<dbReference type="GO" id="GO:0016829">
    <property type="term" value="F:lyase activity"/>
    <property type="evidence" value="ECO:0007669"/>
    <property type="project" value="UniProtKB-KW"/>
</dbReference>
<feature type="domain" description="DUF632" evidence="2">
    <location>
        <begin position="335"/>
        <end position="679"/>
    </location>
</feature>
<feature type="domain" description="DUF630" evidence="3">
    <location>
        <begin position="1"/>
        <end position="59"/>
    </location>
</feature>
<dbReference type="InterPro" id="IPR006867">
    <property type="entry name" value="DUF632"/>
</dbReference>
<proteinExistence type="predicted"/>
<feature type="region of interest" description="Disordered" evidence="1">
    <location>
        <begin position="210"/>
        <end position="243"/>
    </location>
</feature>
<dbReference type="EMBL" id="GDJX01016200">
    <property type="protein sequence ID" value="JAT51736.1"/>
    <property type="molecule type" value="Transcribed_RNA"/>
</dbReference>
<organism evidence="4">
    <name type="scientific">Anthurium amnicola</name>
    <dbReference type="NCBI Taxonomy" id="1678845"/>
    <lineage>
        <taxon>Eukaryota</taxon>
        <taxon>Viridiplantae</taxon>
        <taxon>Streptophyta</taxon>
        <taxon>Embryophyta</taxon>
        <taxon>Tracheophyta</taxon>
        <taxon>Spermatophyta</taxon>
        <taxon>Magnoliopsida</taxon>
        <taxon>Liliopsida</taxon>
        <taxon>Araceae</taxon>
        <taxon>Pothoideae</taxon>
        <taxon>Potheae</taxon>
        <taxon>Anthurium</taxon>
    </lineage>
</organism>
<name>A0A1D1YAT6_9ARAE</name>
<protein>
    <submittedName>
        <fullName evidence="4">Histidine ammonia-lyase</fullName>
    </submittedName>
</protein>
<evidence type="ECO:0000259" key="2">
    <source>
        <dbReference type="Pfam" id="PF04782"/>
    </source>
</evidence>
<accession>A0A1D1YAT6</accession>
<evidence type="ECO:0000256" key="1">
    <source>
        <dbReference type="SAM" id="MobiDB-lite"/>
    </source>
</evidence>
<feature type="compositionally biased region" description="Acidic residues" evidence="1">
    <location>
        <begin position="212"/>
        <end position="221"/>
    </location>
</feature>
<dbReference type="PANTHER" id="PTHR21450">
    <property type="entry name" value="PROTEIN ALTERED PHOSPHATE STARVATION RESPONSE 1"/>
    <property type="match status" value="1"/>
</dbReference>
<evidence type="ECO:0000259" key="3">
    <source>
        <dbReference type="Pfam" id="PF04783"/>
    </source>
</evidence>
<evidence type="ECO:0000313" key="4">
    <source>
        <dbReference type="EMBL" id="JAT51736.1"/>
    </source>
</evidence>
<keyword evidence="4" id="KW-0456">Lyase</keyword>
<dbReference type="Pfam" id="PF04782">
    <property type="entry name" value="DUF632"/>
    <property type="match status" value="1"/>
</dbReference>
<reference evidence="4" key="1">
    <citation type="submission" date="2015-07" db="EMBL/GenBank/DDBJ databases">
        <title>Transcriptome Assembly of Anthurium amnicola.</title>
        <authorList>
            <person name="Suzuki J."/>
        </authorList>
    </citation>
    <scope>NUCLEOTIDE SEQUENCE</scope>
</reference>
<feature type="compositionally biased region" description="Basic and acidic residues" evidence="1">
    <location>
        <begin position="222"/>
        <end position="232"/>
    </location>
</feature>
<dbReference type="InterPro" id="IPR006868">
    <property type="entry name" value="DUF630"/>
</dbReference>
<dbReference type="PANTHER" id="PTHR21450:SF6">
    <property type="entry name" value="EXPRESSED PROTEIN"/>
    <property type="match status" value="1"/>
</dbReference>
<dbReference type="AlphaFoldDB" id="A0A1D1YAT6"/>